<evidence type="ECO:0000313" key="1">
    <source>
        <dbReference type="EMBL" id="MBB3121722.1"/>
    </source>
</evidence>
<dbReference type="Proteomes" id="UP000541535">
    <property type="component" value="Unassembled WGS sequence"/>
</dbReference>
<organism evidence="1 2">
    <name type="scientific">Pseudoduganella violacea</name>
    <dbReference type="NCBI Taxonomy" id="1715466"/>
    <lineage>
        <taxon>Bacteria</taxon>
        <taxon>Pseudomonadati</taxon>
        <taxon>Pseudomonadota</taxon>
        <taxon>Betaproteobacteria</taxon>
        <taxon>Burkholderiales</taxon>
        <taxon>Oxalobacteraceae</taxon>
        <taxon>Telluria group</taxon>
        <taxon>Pseudoduganella</taxon>
    </lineage>
</organism>
<comment type="caution">
    <text evidence="1">The sequence shown here is derived from an EMBL/GenBank/DDBJ whole genome shotgun (WGS) entry which is preliminary data.</text>
</comment>
<gene>
    <name evidence="1" type="ORF">FHS03_004814</name>
</gene>
<sequence>MKRNLMDVAGAVAAGGAHECGADPQVVRLEAMRPGQCLRARDGTPFIRTDRTCICFCNLVTGRMCSAKDICYRYGGVDETGPGPTALAHLRCVVDEVIGRA</sequence>
<evidence type="ECO:0000313" key="2">
    <source>
        <dbReference type="Proteomes" id="UP000541535"/>
    </source>
</evidence>
<protein>
    <submittedName>
        <fullName evidence="1">Uncharacterized protein</fullName>
    </submittedName>
</protein>
<accession>A0A7W5BEI8</accession>
<keyword evidence="2" id="KW-1185">Reference proteome</keyword>
<name>A0A7W5BEI8_9BURK</name>
<reference evidence="1 2" key="1">
    <citation type="submission" date="2020-08" db="EMBL/GenBank/DDBJ databases">
        <title>Genomic Encyclopedia of Type Strains, Phase III (KMG-III): the genomes of soil and plant-associated and newly described type strains.</title>
        <authorList>
            <person name="Whitman W."/>
        </authorList>
    </citation>
    <scope>NUCLEOTIDE SEQUENCE [LARGE SCALE GENOMIC DNA]</scope>
    <source>
        <strain evidence="1 2">CECT 8897</strain>
    </source>
</reference>
<dbReference type="RefSeq" id="WP_183443412.1">
    <property type="nucleotide sequence ID" value="NZ_JACHXD010000019.1"/>
</dbReference>
<dbReference type="EMBL" id="JACHXD010000019">
    <property type="protein sequence ID" value="MBB3121722.1"/>
    <property type="molecule type" value="Genomic_DNA"/>
</dbReference>
<dbReference type="AlphaFoldDB" id="A0A7W5BEI8"/>
<proteinExistence type="predicted"/>